<dbReference type="Gene3D" id="3.30.70.100">
    <property type="match status" value="1"/>
</dbReference>
<keyword evidence="3" id="KW-1185">Reference proteome</keyword>
<dbReference type="Pfam" id="PF03992">
    <property type="entry name" value="ABM"/>
    <property type="match status" value="1"/>
</dbReference>
<dbReference type="Proteomes" id="UP001501598">
    <property type="component" value="Unassembled WGS sequence"/>
</dbReference>
<dbReference type="SUPFAM" id="SSF54909">
    <property type="entry name" value="Dimeric alpha+beta barrel"/>
    <property type="match status" value="1"/>
</dbReference>
<organism evidence="2 3">
    <name type="scientific">Pseudonocardia xishanensis</name>
    <dbReference type="NCBI Taxonomy" id="630995"/>
    <lineage>
        <taxon>Bacteria</taxon>
        <taxon>Bacillati</taxon>
        <taxon>Actinomycetota</taxon>
        <taxon>Actinomycetes</taxon>
        <taxon>Pseudonocardiales</taxon>
        <taxon>Pseudonocardiaceae</taxon>
        <taxon>Pseudonocardia</taxon>
    </lineage>
</organism>
<proteinExistence type="predicted"/>
<dbReference type="EMBL" id="BAABGT010000031">
    <property type="protein sequence ID" value="GAA4545487.1"/>
    <property type="molecule type" value="Genomic_DNA"/>
</dbReference>
<protein>
    <submittedName>
        <fullName evidence="2">Quinol monooxygenase</fullName>
    </submittedName>
</protein>
<evidence type="ECO:0000313" key="2">
    <source>
        <dbReference type="EMBL" id="GAA4545487.1"/>
    </source>
</evidence>
<name>A0ABP8RSF6_9PSEU</name>
<reference evidence="3" key="1">
    <citation type="journal article" date="2019" name="Int. J. Syst. Evol. Microbiol.">
        <title>The Global Catalogue of Microorganisms (GCM) 10K type strain sequencing project: providing services to taxonomists for standard genome sequencing and annotation.</title>
        <authorList>
            <consortium name="The Broad Institute Genomics Platform"/>
            <consortium name="The Broad Institute Genome Sequencing Center for Infectious Disease"/>
            <person name="Wu L."/>
            <person name="Ma J."/>
        </authorList>
    </citation>
    <scope>NUCLEOTIDE SEQUENCE [LARGE SCALE GENOMIC DNA]</scope>
    <source>
        <strain evidence="3">JCM 17906</strain>
    </source>
</reference>
<feature type="domain" description="ABM" evidence="1">
    <location>
        <begin position="3"/>
        <end position="92"/>
    </location>
</feature>
<dbReference type="InterPro" id="IPR007138">
    <property type="entry name" value="ABM_dom"/>
</dbReference>
<dbReference type="RefSeq" id="WP_345416461.1">
    <property type="nucleotide sequence ID" value="NZ_BAABGT010000031.1"/>
</dbReference>
<dbReference type="GO" id="GO:0004497">
    <property type="term" value="F:monooxygenase activity"/>
    <property type="evidence" value="ECO:0007669"/>
    <property type="project" value="UniProtKB-KW"/>
</dbReference>
<evidence type="ECO:0000313" key="3">
    <source>
        <dbReference type="Proteomes" id="UP001501598"/>
    </source>
</evidence>
<dbReference type="PROSITE" id="PS51725">
    <property type="entry name" value="ABM"/>
    <property type="match status" value="1"/>
</dbReference>
<dbReference type="InterPro" id="IPR050744">
    <property type="entry name" value="AI-2_Isomerase_LsrG"/>
</dbReference>
<keyword evidence="2" id="KW-0503">Monooxygenase</keyword>
<dbReference type="PANTHER" id="PTHR33336">
    <property type="entry name" value="QUINOL MONOOXYGENASE YGIN-RELATED"/>
    <property type="match status" value="1"/>
</dbReference>
<dbReference type="InterPro" id="IPR011008">
    <property type="entry name" value="Dimeric_a/b-barrel"/>
</dbReference>
<keyword evidence="2" id="KW-0560">Oxidoreductase</keyword>
<evidence type="ECO:0000259" key="1">
    <source>
        <dbReference type="PROSITE" id="PS51725"/>
    </source>
</evidence>
<sequence>MTVVVVATVSPKPGEEQAVREALLAAIPQVHAEPGCVKYALHEVAGDSTDLVFVEQWESAEALKVHGKAPALAELGGALKGRLAKPLEVTRLTPVPAGTAEQGTISV</sequence>
<accession>A0ABP8RSF6</accession>
<comment type="caution">
    <text evidence="2">The sequence shown here is derived from an EMBL/GenBank/DDBJ whole genome shotgun (WGS) entry which is preliminary data.</text>
</comment>
<dbReference type="PANTHER" id="PTHR33336:SF15">
    <property type="entry name" value="ABM DOMAIN-CONTAINING PROTEIN"/>
    <property type="match status" value="1"/>
</dbReference>
<gene>
    <name evidence="2" type="ORF">GCM10023175_25370</name>
</gene>